<sequence>MSEASSSTVRTRRPSASRDAMQPRPLAVVAAGTVPTGVDLEAPIDDVTGLPLIMCPDCRDVRVFAATTIYSNNIGKRYFKCPRKTYTNVSELVEFAYPNFKCPDCRDVMMRLNFGCRQHVVGIGSRKNMWSSFVIMDIYRQLPRPLQQFRREKFQSSWEKLRAWSTI</sequence>
<protein>
    <submittedName>
        <fullName evidence="2">Uncharacterized protein</fullName>
    </submittedName>
</protein>
<evidence type="ECO:0000256" key="1">
    <source>
        <dbReference type="SAM" id="MobiDB-lite"/>
    </source>
</evidence>
<name>A0A811P8V3_9POAL</name>
<feature type="region of interest" description="Disordered" evidence="1">
    <location>
        <begin position="1"/>
        <end position="22"/>
    </location>
</feature>
<dbReference type="EMBL" id="CAJGYO010000006">
    <property type="protein sequence ID" value="CAD6234913.1"/>
    <property type="molecule type" value="Genomic_DNA"/>
</dbReference>
<evidence type="ECO:0000313" key="3">
    <source>
        <dbReference type="Proteomes" id="UP000604825"/>
    </source>
</evidence>
<proteinExistence type="predicted"/>
<accession>A0A811P8V3</accession>
<gene>
    <name evidence="2" type="ORF">NCGR_LOCUS23312</name>
</gene>
<comment type="caution">
    <text evidence="2">The sequence shown here is derived from an EMBL/GenBank/DDBJ whole genome shotgun (WGS) entry which is preliminary data.</text>
</comment>
<dbReference type="AlphaFoldDB" id="A0A811P8V3"/>
<dbReference type="Proteomes" id="UP000604825">
    <property type="component" value="Unassembled WGS sequence"/>
</dbReference>
<evidence type="ECO:0000313" key="2">
    <source>
        <dbReference type="EMBL" id="CAD6234913.1"/>
    </source>
</evidence>
<reference evidence="2" key="1">
    <citation type="submission" date="2020-10" db="EMBL/GenBank/DDBJ databases">
        <authorList>
            <person name="Han B."/>
            <person name="Lu T."/>
            <person name="Zhao Q."/>
            <person name="Huang X."/>
            <person name="Zhao Y."/>
        </authorList>
    </citation>
    <scope>NUCLEOTIDE SEQUENCE</scope>
</reference>
<organism evidence="2 3">
    <name type="scientific">Miscanthus lutarioriparius</name>
    <dbReference type="NCBI Taxonomy" id="422564"/>
    <lineage>
        <taxon>Eukaryota</taxon>
        <taxon>Viridiplantae</taxon>
        <taxon>Streptophyta</taxon>
        <taxon>Embryophyta</taxon>
        <taxon>Tracheophyta</taxon>
        <taxon>Spermatophyta</taxon>
        <taxon>Magnoliopsida</taxon>
        <taxon>Liliopsida</taxon>
        <taxon>Poales</taxon>
        <taxon>Poaceae</taxon>
        <taxon>PACMAD clade</taxon>
        <taxon>Panicoideae</taxon>
        <taxon>Andropogonodae</taxon>
        <taxon>Andropogoneae</taxon>
        <taxon>Saccharinae</taxon>
        <taxon>Miscanthus</taxon>
    </lineage>
</organism>
<keyword evidence="3" id="KW-1185">Reference proteome</keyword>